<dbReference type="CDD" id="cd00085">
    <property type="entry name" value="HNHc"/>
    <property type="match status" value="1"/>
</dbReference>
<protein>
    <submittedName>
        <fullName evidence="3">HNH endonuclease</fullName>
    </submittedName>
</protein>
<dbReference type="InterPro" id="IPR003615">
    <property type="entry name" value="HNH_nuc"/>
</dbReference>
<dbReference type="GO" id="GO:0004519">
    <property type="term" value="F:endonuclease activity"/>
    <property type="evidence" value="ECO:0007669"/>
    <property type="project" value="UniProtKB-KW"/>
</dbReference>
<accession>A0A7K0K246</accession>
<feature type="domain" description="HNH nuclease" evidence="2">
    <location>
        <begin position="15"/>
        <end position="83"/>
    </location>
</feature>
<dbReference type="GO" id="GO:0003676">
    <property type="term" value="F:nucleic acid binding"/>
    <property type="evidence" value="ECO:0007669"/>
    <property type="project" value="InterPro"/>
</dbReference>
<dbReference type="Pfam" id="PF01844">
    <property type="entry name" value="HNH"/>
    <property type="match status" value="1"/>
</dbReference>
<dbReference type="SMART" id="SM00507">
    <property type="entry name" value="HNHc"/>
    <property type="match status" value="1"/>
</dbReference>
<evidence type="ECO:0000313" key="4">
    <source>
        <dbReference type="Proteomes" id="UP000442535"/>
    </source>
</evidence>
<dbReference type="AlphaFoldDB" id="A0A7K0K246"/>
<dbReference type="Gene3D" id="1.10.30.50">
    <property type="match status" value="1"/>
</dbReference>
<keyword evidence="3" id="KW-0540">Nuclease</keyword>
<evidence type="ECO:0000313" key="3">
    <source>
        <dbReference type="EMBL" id="MST49488.1"/>
    </source>
</evidence>
<reference evidence="3 4" key="1">
    <citation type="submission" date="2019-08" db="EMBL/GenBank/DDBJ databases">
        <title>In-depth cultivation of the pig gut microbiome towards novel bacterial diversity and tailored functional studies.</title>
        <authorList>
            <person name="Wylensek D."/>
            <person name="Hitch T.C.A."/>
            <person name="Clavel T."/>
        </authorList>
    </citation>
    <scope>NUCLEOTIDE SEQUENCE [LARGE SCALE GENOMIC DNA]</scope>
    <source>
        <strain evidence="3 4">RF-GAM-744-WT-7</strain>
    </source>
</reference>
<sequence>MEEAMSNWGGEKAKRLAAAVMAEYGSVCHLCQQPISKPFGYHTSNLTSRPDPDSFSVDHVLPRSKGGSDELENLRPAHYRCNLKRGNRRRNTIRATAFDPAMISAEKMTTPQRRQQKPKTEPEGQLFF</sequence>
<feature type="region of interest" description="Disordered" evidence="1">
    <location>
        <begin position="42"/>
        <end position="72"/>
    </location>
</feature>
<keyword evidence="3" id="KW-0378">Hydrolase</keyword>
<dbReference type="GO" id="GO:0008270">
    <property type="term" value="F:zinc ion binding"/>
    <property type="evidence" value="ECO:0007669"/>
    <property type="project" value="InterPro"/>
</dbReference>
<dbReference type="EMBL" id="VUMY01000006">
    <property type="protein sequence ID" value="MST49488.1"/>
    <property type="molecule type" value="Genomic_DNA"/>
</dbReference>
<proteinExistence type="predicted"/>
<gene>
    <name evidence="3" type="ORF">FYJ63_04465</name>
</gene>
<dbReference type="InterPro" id="IPR002711">
    <property type="entry name" value="HNH"/>
</dbReference>
<organism evidence="3 4">
    <name type="scientific">Mobiluncus porci</name>
    <dbReference type="NCBI Taxonomy" id="2652278"/>
    <lineage>
        <taxon>Bacteria</taxon>
        <taxon>Bacillati</taxon>
        <taxon>Actinomycetota</taxon>
        <taxon>Actinomycetes</taxon>
        <taxon>Actinomycetales</taxon>
        <taxon>Actinomycetaceae</taxon>
        <taxon>Mobiluncus</taxon>
    </lineage>
</organism>
<evidence type="ECO:0000256" key="1">
    <source>
        <dbReference type="SAM" id="MobiDB-lite"/>
    </source>
</evidence>
<feature type="region of interest" description="Disordered" evidence="1">
    <location>
        <begin position="90"/>
        <end position="128"/>
    </location>
</feature>
<name>A0A7K0K246_9ACTO</name>
<dbReference type="Proteomes" id="UP000442535">
    <property type="component" value="Unassembled WGS sequence"/>
</dbReference>
<evidence type="ECO:0000259" key="2">
    <source>
        <dbReference type="SMART" id="SM00507"/>
    </source>
</evidence>
<comment type="caution">
    <text evidence="3">The sequence shown here is derived from an EMBL/GenBank/DDBJ whole genome shotgun (WGS) entry which is preliminary data.</text>
</comment>
<keyword evidence="4" id="KW-1185">Reference proteome</keyword>
<keyword evidence="3" id="KW-0255">Endonuclease</keyword>